<feature type="transmembrane region" description="Helical" evidence="2">
    <location>
        <begin position="573"/>
        <end position="595"/>
    </location>
</feature>
<dbReference type="SUPFAM" id="SSF82671">
    <property type="entry name" value="SEA domain"/>
    <property type="match status" value="1"/>
</dbReference>
<keyword evidence="2" id="KW-0812">Transmembrane</keyword>
<evidence type="ECO:0000313" key="6">
    <source>
        <dbReference type="RefSeq" id="XP_003739212.1"/>
    </source>
</evidence>
<evidence type="ECO:0000256" key="3">
    <source>
        <dbReference type="SAM" id="SignalP"/>
    </source>
</evidence>
<dbReference type="RefSeq" id="XP_003739212.1">
    <property type="nucleotide sequence ID" value="XM_003739164.2"/>
</dbReference>
<feature type="region of interest" description="Disordered" evidence="1">
    <location>
        <begin position="609"/>
        <end position="666"/>
    </location>
</feature>
<feature type="compositionally biased region" description="Low complexity" evidence="1">
    <location>
        <begin position="641"/>
        <end position="658"/>
    </location>
</feature>
<reference evidence="6" key="1">
    <citation type="submission" date="2025-08" db="UniProtKB">
        <authorList>
            <consortium name="RefSeq"/>
        </authorList>
    </citation>
    <scope>IDENTIFICATION</scope>
</reference>
<keyword evidence="3" id="KW-0732">Signal</keyword>
<dbReference type="AlphaFoldDB" id="A0AAJ6QP01"/>
<evidence type="ECO:0000256" key="1">
    <source>
        <dbReference type="SAM" id="MobiDB-lite"/>
    </source>
</evidence>
<dbReference type="Proteomes" id="UP000694867">
    <property type="component" value="Unplaced"/>
</dbReference>
<gene>
    <name evidence="6" type="primary">LOC100903966</name>
</gene>
<dbReference type="GeneID" id="100903966"/>
<dbReference type="KEGG" id="goe:100903966"/>
<feature type="region of interest" description="Disordered" evidence="1">
    <location>
        <begin position="695"/>
        <end position="729"/>
    </location>
</feature>
<accession>A0AAJ6QP01</accession>
<feature type="region of interest" description="Disordered" evidence="1">
    <location>
        <begin position="280"/>
        <end position="304"/>
    </location>
</feature>
<feature type="compositionally biased region" description="Basic and acidic residues" evidence="1">
    <location>
        <begin position="627"/>
        <end position="639"/>
    </location>
</feature>
<evidence type="ECO:0000313" key="5">
    <source>
        <dbReference type="Proteomes" id="UP000694867"/>
    </source>
</evidence>
<evidence type="ECO:0000259" key="4">
    <source>
        <dbReference type="Pfam" id="PF01390"/>
    </source>
</evidence>
<dbReference type="Pfam" id="PF01390">
    <property type="entry name" value="SEA"/>
    <property type="match status" value="1"/>
</dbReference>
<feature type="signal peptide" evidence="3">
    <location>
        <begin position="1"/>
        <end position="26"/>
    </location>
</feature>
<name>A0AAJ6QP01_9ACAR</name>
<keyword evidence="2" id="KW-0472">Membrane</keyword>
<dbReference type="InterPro" id="IPR000082">
    <property type="entry name" value="SEA_dom"/>
</dbReference>
<keyword evidence="5" id="KW-1185">Reference proteome</keyword>
<feature type="region of interest" description="Disordered" evidence="1">
    <location>
        <begin position="373"/>
        <end position="395"/>
    </location>
</feature>
<feature type="domain" description="SEA" evidence="4">
    <location>
        <begin position="441"/>
        <end position="536"/>
    </location>
</feature>
<sequence length="749" mass="84108">MKPPDPRILFSCALVIFPLLGCATSAQQLPSEAAPQLPPPPLLNVNVPAKSFTRLNVEVSENRTGSPPAIATSTVIAIAPTDAEFENANNATEAHGAVLQPDAEKIPPTEDVVTKTSVQGSVTELIAENEDVGPNDEDPQPVTRTSLSVSEVELGENGQVVSAVTEANLQDAVTKTSLKISQQEIVPASNEAERNSSLSKPNAENIQEILKQIQNEVGEGRILYVADPKGKTGVRIGHQTEAPAQDVEYQDEGDVEYDDYDTPTTTPLSIVQLKKLSLPRNRPTIGRQRPGSQTSNADDNSDHNVIGMKKQKFTRPAFGILQRPKKTTVAPGPRTVRPFVKVFDRAKTRPKTKTVQQLRIRKPVRRITTAKPVRKGFPIGPPKSAIPPDASKPSGPSLADFEEIYRRQKAQKSLTETSTYRTVDEDVPDDFGEPDSQLPLVYYEGQSRISEGWEWSPYLDDRNTKEFKYLAFHVKDQIKTFLDETRYGEFLNYILIDGFTKELNVDFFLVFYKTEPMINDTELTEEIREVMTYKTEENDFEFTLDPNATIFRFKYVKTPATERLVEAPLLPNWAIAILVFGLGSLILVAGSVIMANNFRSIRKLKDIKKRKHQEKQHQLQMSNLPHRYPEVKQSKDRNSKSKSSASGSSSKGRAGSAGTLDRRPPMLERYQRDYGAYEQKNPLQEELYAEYENRSAAYDRYADRERPKRKEIRPLEAPEDRYSTVGSHFPSSYKSLLQPSKSILYRPPR</sequence>
<evidence type="ECO:0000256" key="2">
    <source>
        <dbReference type="SAM" id="Phobius"/>
    </source>
</evidence>
<protein>
    <submittedName>
        <fullName evidence="6">Uncharacterized protein LOC100903966</fullName>
    </submittedName>
</protein>
<proteinExistence type="predicted"/>
<keyword evidence="2" id="KW-1133">Transmembrane helix</keyword>
<feature type="compositionally biased region" description="Basic and acidic residues" evidence="1">
    <location>
        <begin position="700"/>
        <end position="722"/>
    </location>
</feature>
<feature type="chain" id="PRO_5042468987" evidence="3">
    <location>
        <begin position="27"/>
        <end position="749"/>
    </location>
</feature>
<dbReference type="InterPro" id="IPR036364">
    <property type="entry name" value="SEA_dom_sf"/>
</dbReference>
<organism evidence="5 6">
    <name type="scientific">Galendromus occidentalis</name>
    <name type="common">western predatory mite</name>
    <dbReference type="NCBI Taxonomy" id="34638"/>
    <lineage>
        <taxon>Eukaryota</taxon>
        <taxon>Metazoa</taxon>
        <taxon>Ecdysozoa</taxon>
        <taxon>Arthropoda</taxon>
        <taxon>Chelicerata</taxon>
        <taxon>Arachnida</taxon>
        <taxon>Acari</taxon>
        <taxon>Parasitiformes</taxon>
        <taxon>Mesostigmata</taxon>
        <taxon>Gamasina</taxon>
        <taxon>Phytoseioidea</taxon>
        <taxon>Phytoseiidae</taxon>
        <taxon>Typhlodrominae</taxon>
        <taxon>Galendromus</taxon>
    </lineage>
</organism>